<dbReference type="RefSeq" id="WP_125227545.1">
    <property type="nucleotide sequence ID" value="NZ_RQYT01000009.1"/>
</dbReference>
<dbReference type="InterPro" id="IPR005182">
    <property type="entry name" value="YdbS-like_PH"/>
</dbReference>
<keyword evidence="1" id="KW-0812">Transmembrane</keyword>
<keyword evidence="1" id="KW-1133">Transmembrane helix</keyword>
<dbReference type="PANTHER" id="PTHR34473">
    <property type="entry name" value="UPF0699 TRANSMEMBRANE PROTEIN YDBS"/>
    <property type="match status" value="1"/>
</dbReference>
<feature type="transmembrane region" description="Helical" evidence="1">
    <location>
        <begin position="15"/>
        <end position="38"/>
    </location>
</feature>
<evidence type="ECO:0000313" key="3">
    <source>
        <dbReference type="EMBL" id="RRD50102.1"/>
    </source>
</evidence>
<dbReference type="OrthoDB" id="7364633at2"/>
<feature type="transmembrane region" description="Helical" evidence="1">
    <location>
        <begin position="44"/>
        <end position="63"/>
    </location>
</feature>
<name>A0A3P1WTZ4_9ACTN</name>
<dbReference type="AlphaFoldDB" id="A0A3P1WTZ4"/>
<evidence type="ECO:0000313" key="4">
    <source>
        <dbReference type="Proteomes" id="UP000280935"/>
    </source>
</evidence>
<reference evidence="3 4" key="1">
    <citation type="submission" date="2018-11" db="EMBL/GenBank/DDBJ databases">
        <title>Genomes From Bacteria Associated with the Canine Oral Cavity: a Test Case for Automated Genome-Based Taxonomic Assignment.</title>
        <authorList>
            <person name="Coil D.A."/>
            <person name="Jospin G."/>
            <person name="Darling A.E."/>
            <person name="Wallis C."/>
            <person name="Davis I.J."/>
            <person name="Harris S."/>
            <person name="Eisen J.A."/>
            <person name="Holcombe L.J."/>
            <person name="O'Flynn C."/>
        </authorList>
    </citation>
    <scope>NUCLEOTIDE SEQUENCE [LARGE SCALE GENOMIC DNA]</scope>
    <source>
        <strain evidence="3 4">OH2822_COT-296</strain>
    </source>
</reference>
<accession>A0A3P1WTZ4</accession>
<evidence type="ECO:0000259" key="2">
    <source>
        <dbReference type="Pfam" id="PF03703"/>
    </source>
</evidence>
<feature type="domain" description="YdbS-like PH" evidence="2">
    <location>
        <begin position="68"/>
        <end position="140"/>
    </location>
</feature>
<dbReference type="PANTHER" id="PTHR34473:SF2">
    <property type="entry name" value="UPF0699 TRANSMEMBRANE PROTEIN YDBT"/>
    <property type="match status" value="1"/>
</dbReference>
<evidence type="ECO:0000256" key="1">
    <source>
        <dbReference type="SAM" id="Phobius"/>
    </source>
</evidence>
<proteinExistence type="predicted"/>
<gene>
    <name evidence="3" type="ORF">EII35_05960</name>
</gene>
<keyword evidence="1" id="KW-0472">Membrane</keyword>
<organism evidence="3 4">
    <name type="scientific">Arachnia propionica</name>
    <dbReference type="NCBI Taxonomy" id="1750"/>
    <lineage>
        <taxon>Bacteria</taxon>
        <taxon>Bacillati</taxon>
        <taxon>Actinomycetota</taxon>
        <taxon>Actinomycetes</taxon>
        <taxon>Propionibacteriales</taxon>
        <taxon>Propionibacteriaceae</taxon>
        <taxon>Arachnia</taxon>
    </lineage>
</organism>
<protein>
    <recommendedName>
        <fullName evidence="2">YdbS-like PH domain-containing protein</fullName>
    </recommendedName>
</protein>
<comment type="caution">
    <text evidence="3">The sequence shown here is derived from an EMBL/GenBank/DDBJ whole genome shotgun (WGS) entry which is preliminary data.</text>
</comment>
<dbReference type="Proteomes" id="UP000280935">
    <property type="component" value="Unassembled WGS sequence"/>
</dbReference>
<dbReference type="EMBL" id="RQYT01000009">
    <property type="protein sequence ID" value="RRD50102.1"/>
    <property type="molecule type" value="Genomic_DNA"/>
</dbReference>
<dbReference type="Pfam" id="PF03703">
    <property type="entry name" value="bPH_2"/>
    <property type="match status" value="1"/>
</dbReference>
<sequence length="152" mass="17135">MTQGDLTRLPAPTRAYWLVSNLLWGVVTTVAGVAAVLWFGWSTWWLLVPAGIVVLTVVQLILIPLRFRNHGYRVNDREVFITQGRLLLRTVTIATPKILNAVVTEGPIQRRFNLATVTVHQVVGEHEIGSVHPDEAERLRVLILEAAEREER</sequence>